<evidence type="ECO:0000256" key="3">
    <source>
        <dbReference type="ARBA" id="ARBA00022448"/>
    </source>
</evidence>
<comment type="similarity">
    <text evidence="2">Belongs to the major facilitator superfamily.</text>
</comment>
<dbReference type="CDD" id="cd17324">
    <property type="entry name" value="MFS_NepI_like"/>
    <property type="match status" value="1"/>
</dbReference>
<comment type="subcellular location">
    <subcellularLocation>
        <location evidence="1">Cell membrane</location>
        <topology evidence="1">Multi-pass membrane protein</topology>
    </subcellularLocation>
</comment>
<feature type="transmembrane region" description="Helical" evidence="8">
    <location>
        <begin position="128"/>
        <end position="148"/>
    </location>
</feature>
<evidence type="ECO:0000256" key="8">
    <source>
        <dbReference type="SAM" id="Phobius"/>
    </source>
</evidence>
<evidence type="ECO:0000256" key="6">
    <source>
        <dbReference type="ARBA" id="ARBA00022989"/>
    </source>
</evidence>
<sequence>MPYWLLLCCSVVIFFVLYAVQPLLALFAQQYQVSPASAGSLMTLTMLPLAIAPLFYGVLLNRRNLYRVLQIVMLVLAFSNALVPLCTEFWQLQSLRLLQGLALPAALTAMTASIALRFKGEAISAKMSAYIGSTIAGGFLGRALAAGFAEYLSWQSFFWLNSLLLLLLALFIRAKKKPVYQAHTPWRGNLKALATTRILSLYGAVFCMFFCFAALLNYLPFILRSTYAMSSTKNIGLVYSGYLLGALATLITPYLHRRFKNMFALLGGVFLFYCATIALMFYQHLSVFLIAFTCFCAAMFIIHASAAPLVNRLSRASASLTNGVYVSFYYSGGALGSFLPGLLYQEYGEYAFLTCILLVCLMGYGLIVLPQRLATGNTRG</sequence>
<dbReference type="SUPFAM" id="SSF103473">
    <property type="entry name" value="MFS general substrate transporter"/>
    <property type="match status" value="1"/>
</dbReference>
<dbReference type="Pfam" id="PF07690">
    <property type="entry name" value="MFS_1"/>
    <property type="match status" value="1"/>
</dbReference>
<dbReference type="PANTHER" id="PTHR43271:SF1">
    <property type="entry name" value="INNER MEMBRANE TRANSPORT PROTEIN YNFM"/>
    <property type="match status" value="1"/>
</dbReference>
<keyword evidence="11" id="KW-1185">Reference proteome</keyword>
<proteinExistence type="inferred from homology"/>
<dbReference type="Proteomes" id="UP001447008">
    <property type="component" value="Unassembled WGS sequence"/>
</dbReference>
<evidence type="ECO:0000256" key="5">
    <source>
        <dbReference type="ARBA" id="ARBA00022692"/>
    </source>
</evidence>
<dbReference type="InterPro" id="IPR020846">
    <property type="entry name" value="MFS_dom"/>
</dbReference>
<feature type="transmembrane region" description="Helical" evidence="8">
    <location>
        <begin position="199"/>
        <end position="223"/>
    </location>
</feature>
<keyword evidence="4" id="KW-1003">Cell membrane</keyword>
<keyword evidence="7 8" id="KW-0472">Membrane</keyword>
<feature type="transmembrane region" description="Helical" evidence="8">
    <location>
        <begin position="41"/>
        <end position="59"/>
    </location>
</feature>
<organism evidence="10 11">
    <name type="scientific">Pseudoalteromonas qingdaonensis</name>
    <dbReference type="NCBI Taxonomy" id="3131913"/>
    <lineage>
        <taxon>Bacteria</taxon>
        <taxon>Pseudomonadati</taxon>
        <taxon>Pseudomonadota</taxon>
        <taxon>Gammaproteobacteria</taxon>
        <taxon>Alteromonadales</taxon>
        <taxon>Pseudoalteromonadaceae</taxon>
        <taxon>Pseudoalteromonas</taxon>
    </lineage>
</organism>
<evidence type="ECO:0000313" key="11">
    <source>
        <dbReference type="Proteomes" id="UP001447008"/>
    </source>
</evidence>
<keyword evidence="5 8" id="KW-0812">Transmembrane</keyword>
<feature type="transmembrane region" description="Helical" evidence="8">
    <location>
        <begin position="288"/>
        <end position="310"/>
    </location>
</feature>
<feature type="domain" description="Major facilitator superfamily (MFS) profile" evidence="9">
    <location>
        <begin position="1"/>
        <end position="372"/>
    </location>
</feature>
<dbReference type="InterPro" id="IPR011701">
    <property type="entry name" value="MFS"/>
</dbReference>
<comment type="caution">
    <text evidence="10">The sequence shown here is derived from an EMBL/GenBank/DDBJ whole genome shotgun (WGS) entry which is preliminary data.</text>
</comment>
<evidence type="ECO:0000259" key="9">
    <source>
        <dbReference type="PROSITE" id="PS50850"/>
    </source>
</evidence>
<feature type="transmembrane region" description="Helical" evidence="8">
    <location>
        <begin position="322"/>
        <end position="344"/>
    </location>
</feature>
<gene>
    <name evidence="10" type="ORF">WCN91_01800</name>
</gene>
<evidence type="ECO:0000256" key="1">
    <source>
        <dbReference type="ARBA" id="ARBA00004651"/>
    </source>
</evidence>
<accession>A0ABU9MSE1</accession>
<evidence type="ECO:0000256" key="7">
    <source>
        <dbReference type="ARBA" id="ARBA00023136"/>
    </source>
</evidence>
<reference evidence="10 11" key="1">
    <citation type="submission" date="2024-03" db="EMBL/GenBank/DDBJ databases">
        <title>Pseudoalteromonas qingdaonensis sp. nov., isolated from the intestines of marine benthic organisms.</title>
        <authorList>
            <person name="Lin X."/>
            <person name="Fang S."/>
            <person name="Hu X."/>
        </authorList>
    </citation>
    <scope>NUCLEOTIDE SEQUENCE [LARGE SCALE GENOMIC DNA]</scope>
    <source>
        <strain evidence="10 11">YIC-827</strain>
    </source>
</reference>
<evidence type="ECO:0000256" key="2">
    <source>
        <dbReference type="ARBA" id="ARBA00008335"/>
    </source>
</evidence>
<name>A0ABU9MSE1_9GAMM</name>
<evidence type="ECO:0000256" key="4">
    <source>
        <dbReference type="ARBA" id="ARBA00022475"/>
    </source>
</evidence>
<dbReference type="RefSeq" id="WP_342675706.1">
    <property type="nucleotide sequence ID" value="NZ_JBCGCU010000001.1"/>
</dbReference>
<keyword evidence="3" id="KW-0813">Transport</keyword>
<feature type="transmembrane region" description="Helical" evidence="8">
    <location>
        <begin position="97"/>
        <end position="116"/>
    </location>
</feature>
<dbReference type="InterPro" id="IPR036259">
    <property type="entry name" value="MFS_trans_sf"/>
</dbReference>
<dbReference type="EMBL" id="JBCGCU010000001">
    <property type="protein sequence ID" value="MEM0514186.1"/>
    <property type="molecule type" value="Genomic_DNA"/>
</dbReference>
<feature type="transmembrane region" description="Helical" evidence="8">
    <location>
        <begin position="71"/>
        <end position="91"/>
    </location>
</feature>
<dbReference type="Gene3D" id="1.20.1250.20">
    <property type="entry name" value="MFS general substrate transporter like domains"/>
    <property type="match status" value="1"/>
</dbReference>
<feature type="transmembrane region" description="Helical" evidence="8">
    <location>
        <begin position="262"/>
        <end position="282"/>
    </location>
</feature>
<dbReference type="PANTHER" id="PTHR43271">
    <property type="entry name" value="BLL2771 PROTEIN"/>
    <property type="match status" value="1"/>
</dbReference>
<protein>
    <submittedName>
        <fullName evidence="10">MFS transporter</fullName>
    </submittedName>
</protein>
<keyword evidence="6 8" id="KW-1133">Transmembrane helix</keyword>
<dbReference type="PROSITE" id="PS50850">
    <property type="entry name" value="MFS"/>
    <property type="match status" value="1"/>
</dbReference>
<feature type="transmembrane region" description="Helical" evidence="8">
    <location>
        <begin position="350"/>
        <end position="369"/>
    </location>
</feature>
<feature type="transmembrane region" description="Helical" evidence="8">
    <location>
        <begin position="154"/>
        <end position="172"/>
    </location>
</feature>
<evidence type="ECO:0000313" key="10">
    <source>
        <dbReference type="EMBL" id="MEM0514186.1"/>
    </source>
</evidence>
<feature type="transmembrane region" description="Helical" evidence="8">
    <location>
        <begin position="235"/>
        <end position="255"/>
    </location>
</feature>